<evidence type="ECO:0000256" key="1">
    <source>
        <dbReference type="ARBA" id="ARBA00008416"/>
    </source>
</evidence>
<dbReference type="InterPro" id="IPR003829">
    <property type="entry name" value="Pirin_N_dom"/>
</dbReference>
<accession>A0A398D406</accession>
<evidence type="ECO:0000259" key="4">
    <source>
        <dbReference type="Pfam" id="PF02678"/>
    </source>
</evidence>
<reference evidence="8 9" key="1">
    <citation type="submission" date="2018-09" db="EMBL/GenBank/DDBJ databases">
        <title>Discovery and Ecogenomic Context for Candidatus Cryosericales, a Global Caldiserica Order Active in Thawing Permafrost.</title>
        <authorList>
            <person name="Martinez M.A."/>
            <person name="Woodcroft B.J."/>
            <person name="Ignacio Espinoza J.C."/>
            <person name="Zayed A."/>
            <person name="Singleton C.M."/>
            <person name="Boyd J."/>
            <person name="Li Y.-F."/>
            <person name="Purvine S."/>
            <person name="Maughan H."/>
            <person name="Hodgkins S.B."/>
            <person name="Anderson D."/>
            <person name="Sederholm M."/>
            <person name="Temperton B."/>
            <person name="Saleska S.R."/>
            <person name="Tyson G.W."/>
            <person name="Rich V.I."/>
        </authorList>
    </citation>
    <scope>NUCLEOTIDE SEQUENCE [LARGE SCALE GENOMIC DNA]</scope>
    <source>
        <strain evidence="7 9">SMC5</strain>
        <strain evidence="6 8">SMC6</strain>
    </source>
</reference>
<comment type="caution">
    <text evidence="6">The sequence shown here is derived from an EMBL/GenBank/DDBJ whole genome shotgun (WGS) entry which is preliminary data.</text>
</comment>
<keyword evidence="8" id="KW-1185">Reference proteome</keyword>
<feature type="domain" description="Pirin N-terminal" evidence="4">
    <location>
        <begin position="97"/>
        <end position="202"/>
    </location>
</feature>
<dbReference type="EMBL" id="QXIT01000140">
    <property type="protein sequence ID" value="RIE07027.1"/>
    <property type="molecule type" value="Genomic_DNA"/>
</dbReference>
<evidence type="ECO:0000259" key="5">
    <source>
        <dbReference type="Pfam" id="PF17954"/>
    </source>
</evidence>
<protein>
    <submittedName>
        <fullName evidence="6">Pirin family protein</fullName>
    </submittedName>
</protein>
<evidence type="ECO:0000313" key="7">
    <source>
        <dbReference type="EMBL" id="RIE07858.1"/>
    </source>
</evidence>
<dbReference type="InterPro" id="IPR012093">
    <property type="entry name" value="Pirin"/>
</dbReference>
<accession>A0A398D5X7</accession>
<evidence type="ECO:0000313" key="8">
    <source>
        <dbReference type="Proteomes" id="UP000266260"/>
    </source>
</evidence>
<proteinExistence type="inferred from homology"/>
<gene>
    <name evidence="7" type="ORF">SMC5_08850</name>
    <name evidence="6" type="ORF">SMC6_07995</name>
</gene>
<dbReference type="Pfam" id="PF02678">
    <property type="entry name" value="Pirin"/>
    <property type="match status" value="1"/>
</dbReference>
<organism evidence="6 8">
    <name type="scientific">Candidatus Cryosericum odellii</name>
    <dbReference type="NCBI Taxonomy" id="2290917"/>
    <lineage>
        <taxon>Bacteria</taxon>
        <taxon>Pseudomonadati</taxon>
        <taxon>Caldisericota/Cryosericota group</taxon>
        <taxon>Candidatus Cryosericota</taxon>
        <taxon>Candidatus Cryosericia</taxon>
        <taxon>Candidatus Cryosericales</taxon>
        <taxon>Candidatus Cryosericaceae</taxon>
        <taxon>Candidatus Cryosericum</taxon>
    </lineage>
</organism>
<dbReference type="InterPro" id="IPR014710">
    <property type="entry name" value="RmlC-like_jellyroll"/>
</dbReference>
<dbReference type="InterPro" id="IPR041602">
    <property type="entry name" value="Quercetinase_C"/>
</dbReference>
<sequence length="325" mass="35880">MGWSRLSRWLVGRTHSGRFSDSGSRRYIRCNDVSTSISPFSASGSGPGGNRRTPGDAVRSHHRADISRHDQCRRDSVRGPGPQRGWMIRRVASQKRHLAVSQSSENFLLFSYGDYFEPGNVRWGGLRFFNDDLIHPACGFPLHFHDEIEVVTIVVAGEIRQRQGAQPPVRLRPGDVQVLSSGSGVRHVETNECSGQVHLYQMGIFPREPGLMPSHTEAAFGAFPPPNELIAVASGQNKTGAIPMNADATVFVGSLEPYQMIEYQMVPDRCAFVYLTRGAMTVNGVDYEAGDQARIANEPEFMVGAIDHSEFVLVDVPTLGQTIRE</sequence>
<evidence type="ECO:0000256" key="2">
    <source>
        <dbReference type="RuleBase" id="RU003457"/>
    </source>
</evidence>
<feature type="compositionally biased region" description="Basic and acidic residues" evidence="3">
    <location>
        <begin position="63"/>
        <end position="77"/>
    </location>
</feature>
<evidence type="ECO:0000313" key="9">
    <source>
        <dbReference type="Proteomes" id="UP000266489"/>
    </source>
</evidence>
<comment type="similarity">
    <text evidence="1 2">Belongs to the pirin family.</text>
</comment>
<name>A0A398D406_9BACT</name>
<dbReference type="OrthoDB" id="321327at2"/>
<feature type="region of interest" description="Disordered" evidence="3">
    <location>
        <begin position="38"/>
        <end position="84"/>
    </location>
</feature>
<dbReference type="Proteomes" id="UP000266489">
    <property type="component" value="Unassembled WGS sequence"/>
</dbReference>
<evidence type="ECO:0000313" key="6">
    <source>
        <dbReference type="EMBL" id="RIE07027.1"/>
    </source>
</evidence>
<dbReference type="AlphaFoldDB" id="A0A398D406"/>
<evidence type="ECO:0000256" key="3">
    <source>
        <dbReference type="SAM" id="MobiDB-lite"/>
    </source>
</evidence>
<dbReference type="PANTHER" id="PTHR43212:SF3">
    <property type="entry name" value="QUERCETIN 2,3-DIOXYGENASE"/>
    <property type="match status" value="1"/>
</dbReference>
<dbReference type="EMBL" id="QXIU01000215">
    <property type="protein sequence ID" value="RIE07858.1"/>
    <property type="molecule type" value="Genomic_DNA"/>
</dbReference>
<dbReference type="Pfam" id="PF17954">
    <property type="entry name" value="Pirin_C_2"/>
    <property type="match status" value="1"/>
</dbReference>
<dbReference type="Gene3D" id="2.60.120.10">
    <property type="entry name" value="Jelly Rolls"/>
    <property type="match status" value="2"/>
</dbReference>
<dbReference type="PANTHER" id="PTHR43212">
    <property type="entry name" value="QUERCETIN 2,3-DIOXYGENASE"/>
    <property type="match status" value="1"/>
</dbReference>
<feature type="domain" description="Quercetin 2,3-dioxygenase C-terminal cupin" evidence="5">
    <location>
        <begin position="232"/>
        <end position="316"/>
    </location>
</feature>
<dbReference type="SUPFAM" id="SSF51182">
    <property type="entry name" value="RmlC-like cupins"/>
    <property type="match status" value="1"/>
</dbReference>
<dbReference type="Proteomes" id="UP000266260">
    <property type="component" value="Unassembled WGS sequence"/>
</dbReference>
<dbReference type="InterPro" id="IPR011051">
    <property type="entry name" value="RmlC_Cupin_sf"/>
</dbReference>